<reference evidence="1 2" key="1">
    <citation type="submission" date="2015-01" db="EMBL/GenBank/DDBJ databases">
        <title>Evolution of Trichinella species and genotypes.</title>
        <authorList>
            <person name="Korhonen P.K."/>
            <person name="Edoardo P."/>
            <person name="Giuseppe L.R."/>
            <person name="Gasser R.B."/>
        </authorList>
    </citation>
    <scope>NUCLEOTIDE SEQUENCE [LARGE SCALE GENOMIC DNA]</scope>
    <source>
        <strain evidence="1">ISS2496</strain>
    </source>
</reference>
<gene>
    <name evidence="1" type="ORF">T12_16768</name>
</gene>
<protein>
    <submittedName>
        <fullName evidence="1">Uncharacterized protein</fullName>
    </submittedName>
</protein>
<evidence type="ECO:0000313" key="1">
    <source>
        <dbReference type="EMBL" id="KRY12988.1"/>
    </source>
</evidence>
<proteinExistence type="predicted"/>
<dbReference type="AlphaFoldDB" id="A0A0V0ZL28"/>
<accession>A0A0V0ZL28</accession>
<dbReference type="Proteomes" id="UP000054783">
    <property type="component" value="Unassembled WGS sequence"/>
</dbReference>
<comment type="caution">
    <text evidence="1">The sequence shown here is derived from an EMBL/GenBank/DDBJ whole genome shotgun (WGS) entry which is preliminary data.</text>
</comment>
<name>A0A0V0ZL28_9BILA</name>
<keyword evidence="2" id="KW-1185">Reference proteome</keyword>
<dbReference type="EMBL" id="JYDQ01000150">
    <property type="protein sequence ID" value="KRY12988.1"/>
    <property type="molecule type" value="Genomic_DNA"/>
</dbReference>
<organism evidence="1 2">
    <name type="scientific">Trichinella patagoniensis</name>
    <dbReference type="NCBI Taxonomy" id="990121"/>
    <lineage>
        <taxon>Eukaryota</taxon>
        <taxon>Metazoa</taxon>
        <taxon>Ecdysozoa</taxon>
        <taxon>Nematoda</taxon>
        <taxon>Enoplea</taxon>
        <taxon>Dorylaimia</taxon>
        <taxon>Trichinellida</taxon>
        <taxon>Trichinellidae</taxon>
        <taxon>Trichinella</taxon>
    </lineage>
</organism>
<evidence type="ECO:0000313" key="2">
    <source>
        <dbReference type="Proteomes" id="UP000054783"/>
    </source>
</evidence>
<sequence length="118" mass="14290">MTTVMVTVMMMMMMMVMVMVMVMAMMIMMMMMMKEEEMKNQCRWAAISQASRFIITRRRSMLSNEMTRPDRARSAKISIFRKEHAFPVSDFVSLLAWYYCDFNENEQRLLDFDQQRCW</sequence>